<keyword evidence="3" id="KW-1185">Reference proteome</keyword>
<evidence type="ECO:0000313" key="2">
    <source>
        <dbReference type="EMBL" id="MEN1759281.1"/>
    </source>
</evidence>
<feature type="domain" description="Transposase IS200-like" evidence="1">
    <location>
        <begin position="9"/>
        <end position="125"/>
    </location>
</feature>
<evidence type="ECO:0000313" key="3">
    <source>
        <dbReference type="Proteomes" id="UP001407405"/>
    </source>
</evidence>
<dbReference type="Proteomes" id="UP001407405">
    <property type="component" value="Unassembled WGS sequence"/>
</dbReference>
<dbReference type="InterPro" id="IPR036515">
    <property type="entry name" value="Transposase_17_sf"/>
</dbReference>
<reference evidence="2 3" key="1">
    <citation type="submission" date="2024-04" db="EMBL/GenBank/DDBJ databases">
        <title>Genome sequencing and metabolic network reconstruction of aminoacids and betaine degradation by Anoxynatronum sibiricum.</title>
        <authorList>
            <person name="Detkova E.N."/>
            <person name="Boltjanskaja Y.V."/>
            <person name="Mardanov A.V."/>
            <person name="Kevbrin V."/>
        </authorList>
    </citation>
    <scope>NUCLEOTIDE SEQUENCE [LARGE SCALE GENOMIC DNA]</scope>
    <source>
        <strain evidence="2 3">Z-7981</strain>
    </source>
</reference>
<proteinExistence type="predicted"/>
<dbReference type="EMBL" id="JBCITM010000002">
    <property type="protein sequence ID" value="MEN1759281.1"/>
    <property type="molecule type" value="Genomic_DNA"/>
</dbReference>
<comment type="caution">
    <text evidence="2">The sequence shown here is derived from an EMBL/GenBank/DDBJ whole genome shotgun (WGS) entry which is preliminary data.</text>
</comment>
<evidence type="ECO:0000259" key="1">
    <source>
        <dbReference type="SMART" id="SM01321"/>
    </source>
</evidence>
<dbReference type="Gene3D" id="3.30.70.1290">
    <property type="entry name" value="Transposase IS200-like"/>
    <property type="match status" value="1"/>
</dbReference>
<dbReference type="SUPFAM" id="SSF143422">
    <property type="entry name" value="Transposase IS200-like"/>
    <property type="match status" value="1"/>
</dbReference>
<gene>
    <name evidence="2" type="ORF">AAIG11_02235</name>
</gene>
<name>A0ABU9VS67_9CLOT</name>
<organism evidence="2 3">
    <name type="scientific">Anoxynatronum sibiricum</name>
    <dbReference type="NCBI Taxonomy" id="210623"/>
    <lineage>
        <taxon>Bacteria</taxon>
        <taxon>Bacillati</taxon>
        <taxon>Bacillota</taxon>
        <taxon>Clostridia</taxon>
        <taxon>Eubacteriales</taxon>
        <taxon>Clostridiaceae</taxon>
        <taxon>Anoxynatronum</taxon>
    </lineage>
</organism>
<sequence>MPRQIRRRSKTGIYHVMIRGNSGQTLFEDDEDNKRFLEILHETKEKMSFEIDLYAYCLMGNHVHLLLCENQVNLGDFMRRATAHYALWVNRKYGRTGHVFQDRYKSEPVEDDTYLLTVFRYILQNPIKAKLSKTPFDYRWSSWKSYEKNEEYPVGLTDTSFLLNMFSKSREEAIEKIKTFLETKNNDICLDIESGVRLSDEDLRNRIIERYPMIKYQTLKQLSKENRNMALKQIKSIEGASLRQIARITGLGIRIVQNA</sequence>
<dbReference type="InterPro" id="IPR002686">
    <property type="entry name" value="Transposase_17"/>
</dbReference>
<dbReference type="Pfam" id="PF01797">
    <property type="entry name" value="Y1_Tnp"/>
    <property type="match status" value="1"/>
</dbReference>
<protein>
    <submittedName>
        <fullName evidence="2">Transposase</fullName>
    </submittedName>
</protein>
<accession>A0ABU9VS67</accession>
<dbReference type="PANTHER" id="PTHR34322">
    <property type="entry name" value="TRANSPOSASE, Y1_TNP DOMAIN-CONTAINING"/>
    <property type="match status" value="1"/>
</dbReference>
<dbReference type="RefSeq" id="WP_343184654.1">
    <property type="nucleotide sequence ID" value="NZ_JBCITM010000002.1"/>
</dbReference>
<dbReference type="PANTHER" id="PTHR34322:SF2">
    <property type="entry name" value="TRANSPOSASE IS200-LIKE DOMAIN-CONTAINING PROTEIN"/>
    <property type="match status" value="1"/>
</dbReference>
<dbReference type="SMART" id="SM01321">
    <property type="entry name" value="Y1_Tnp"/>
    <property type="match status" value="1"/>
</dbReference>